<dbReference type="SUPFAM" id="SSF50129">
    <property type="entry name" value="GroES-like"/>
    <property type="match status" value="1"/>
</dbReference>
<keyword evidence="3 5" id="KW-0862">Zinc</keyword>
<keyword evidence="4" id="KW-0560">Oxidoreductase</keyword>
<dbReference type="InterPro" id="IPR011032">
    <property type="entry name" value="GroES-like_sf"/>
</dbReference>
<sequence length="352" mass="37862">MPSQAHGWAALTPKARLEPFQFERRDVGDEDVSIKIAYCGVCHSDVHQARGEWPVAIFPMVPGHEIAGHVAMVGPLVTKYKVGDTVGVGCMVDSCMQCRQCERGLENYCCGGASFTYNSLAQDKKTPLYGGYADHVVVREHFVLRIPDNLDLCRATPLLCAGATTYAVLKYWGVTQGTRVGVAGLGGLGHVAVQLAHAMGAAVTVFTHSPNKVAAAKKLGADHWVNTTNAEEMTAARGKLDLMVDTLGIAHDLHPHLGALDIDGKLALVGIPDHAHPAVNTSLLIACRQCVGGSLIAGIPETQEMLDFCGKHNITATVEKINIDYVNEAYERILKSDVHFRFVIDLASLTTE</sequence>
<protein>
    <submittedName>
        <fullName evidence="7">Putative NADP-dependent alcohol dehydrogenase</fullName>
    </submittedName>
</protein>
<dbReference type="CDD" id="cd05283">
    <property type="entry name" value="CAD1"/>
    <property type="match status" value="1"/>
</dbReference>
<dbReference type="Gene3D" id="3.40.50.720">
    <property type="entry name" value="NAD(P)-binding Rossmann-like Domain"/>
    <property type="match status" value="1"/>
</dbReference>
<dbReference type="EMBL" id="LGTL01000003">
    <property type="protein sequence ID" value="KPA84089.1"/>
    <property type="molecule type" value="Genomic_DNA"/>
</dbReference>
<keyword evidence="2 5" id="KW-0479">Metal-binding</keyword>
<dbReference type="InterPro" id="IPR020843">
    <property type="entry name" value="ER"/>
</dbReference>
<dbReference type="PANTHER" id="PTHR42683">
    <property type="entry name" value="ALDEHYDE REDUCTASE"/>
    <property type="match status" value="1"/>
</dbReference>
<dbReference type="Gene3D" id="3.90.180.10">
    <property type="entry name" value="Medium-chain alcohol dehydrogenases, catalytic domain"/>
    <property type="match status" value="1"/>
</dbReference>
<evidence type="ECO:0000313" key="8">
    <source>
        <dbReference type="Proteomes" id="UP000037923"/>
    </source>
</evidence>
<evidence type="ECO:0000256" key="1">
    <source>
        <dbReference type="ARBA" id="ARBA00001947"/>
    </source>
</evidence>
<dbReference type="FunFam" id="3.40.50.720:FF:000022">
    <property type="entry name" value="Cinnamyl alcohol dehydrogenase"/>
    <property type="match status" value="1"/>
</dbReference>
<dbReference type="Pfam" id="PF00107">
    <property type="entry name" value="ADH_zinc_N"/>
    <property type="match status" value="1"/>
</dbReference>
<accession>A0A0M9G7P1</accession>
<evidence type="ECO:0000256" key="3">
    <source>
        <dbReference type="ARBA" id="ARBA00022833"/>
    </source>
</evidence>
<evidence type="ECO:0000256" key="5">
    <source>
        <dbReference type="RuleBase" id="RU361277"/>
    </source>
</evidence>
<dbReference type="GeneID" id="26902488"/>
<dbReference type="AlphaFoldDB" id="A0A0M9G7P1"/>
<comment type="cofactor">
    <cofactor evidence="1 5">
        <name>Zn(2+)</name>
        <dbReference type="ChEBI" id="CHEBI:29105"/>
    </cofactor>
</comment>
<dbReference type="GO" id="GO:0016616">
    <property type="term" value="F:oxidoreductase activity, acting on the CH-OH group of donors, NAD or NADP as acceptor"/>
    <property type="evidence" value="ECO:0007669"/>
    <property type="project" value="InterPro"/>
</dbReference>
<dbReference type="GO" id="GO:0008270">
    <property type="term" value="F:zinc ion binding"/>
    <property type="evidence" value="ECO:0007669"/>
    <property type="project" value="InterPro"/>
</dbReference>
<reference evidence="7 8" key="1">
    <citation type="submission" date="2015-07" db="EMBL/GenBank/DDBJ databases">
        <title>High-quality genome of monoxenous trypanosomatid Leptomonas pyrrhocoris.</title>
        <authorList>
            <person name="Flegontov P."/>
            <person name="Butenko A."/>
            <person name="Firsov S."/>
            <person name="Vlcek C."/>
            <person name="Logacheva M.D."/>
            <person name="Field M."/>
            <person name="Filatov D."/>
            <person name="Flegontova O."/>
            <person name="Gerasimov E."/>
            <person name="Jackson A.P."/>
            <person name="Kelly S."/>
            <person name="Opperdoes F."/>
            <person name="O'Reilly A."/>
            <person name="Votypka J."/>
            <person name="Yurchenko V."/>
            <person name="Lukes J."/>
        </authorList>
    </citation>
    <scope>NUCLEOTIDE SEQUENCE [LARGE SCALE GENOMIC DNA]</scope>
    <source>
        <strain evidence="7">H10</strain>
    </source>
</reference>
<proteinExistence type="inferred from homology"/>
<dbReference type="Proteomes" id="UP000037923">
    <property type="component" value="Unassembled WGS sequence"/>
</dbReference>
<evidence type="ECO:0000259" key="6">
    <source>
        <dbReference type="SMART" id="SM00829"/>
    </source>
</evidence>
<evidence type="ECO:0000256" key="4">
    <source>
        <dbReference type="ARBA" id="ARBA00023002"/>
    </source>
</evidence>
<dbReference type="InterPro" id="IPR002328">
    <property type="entry name" value="ADH_Zn_CS"/>
</dbReference>
<dbReference type="InterPro" id="IPR013154">
    <property type="entry name" value="ADH-like_N"/>
</dbReference>
<name>A0A0M9G7P1_LEPPY</name>
<dbReference type="OMA" id="FARNEHK"/>
<comment type="similarity">
    <text evidence="5">Belongs to the zinc-containing alcohol dehydrogenase family.</text>
</comment>
<dbReference type="InterPro" id="IPR047109">
    <property type="entry name" value="CAD-like"/>
</dbReference>
<dbReference type="SMART" id="SM00829">
    <property type="entry name" value="PKS_ER"/>
    <property type="match status" value="1"/>
</dbReference>
<dbReference type="VEuPathDB" id="TriTrypDB:LpyrH10_03_3440"/>
<organism evidence="7 8">
    <name type="scientific">Leptomonas pyrrhocoris</name>
    <name type="common">Firebug parasite</name>
    <dbReference type="NCBI Taxonomy" id="157538"/>
    <lineage>
        <taxon>Eukaryota</taxon>
        <taxon>Discoba</taxon>
        <taxon>Euglenozoa</taxon>
        <taxon>Kinetoplastea</taxon>
        <taxon>Metakinetoplastina</taxon>
        <taxon>Trypanosomatida</taxon>
        <taxon>Trypanosomatidae</taxon>
        <taxon>Leishmaniinae</taxon>
        <taxon>Leptomonas</taxon>
    </lineage>
</organism>
<dbReference type="SUPFAM" id="SSF51735">
    <property type="entry name" value="NAD(P)-binding Rossmann-fold domains"/>
    <property type="match status" value="1"/>
</dbReference>
<keyword evidence="8" id="KW-1185">Reference proteome</keyword>
<dbReference type="InterPro" id="IPR036291">
    <property type="entry name" value="NAD(P)-bd_dom_sf"/>
</dbReference>
<comment type="caution">
    <text evidence="7">The sequence shown here is derived from an EMBL/GenBank/DDBJ whole genome shotgun (WGS) entry which is preliminary data.</text>
</comment>
<evidence type="ECO:0000256" key="2">
    <source>
        <dbReference type="ARBA" id="ARBA00022723"/>
    </source>
</evidence>
<dbReference type="OrthoDB" id="1879366at2759"/>
<dbReference type="InterPro" id="IPR013149">
    <property type="entry name" value="ADH-like_C"/>
</dbReference>
<evidence type="ECO:0000313" key="7">
    <source>
        <dbReference type="EMBL" id="KPA84089.1"/>
    </source>
</evidence>
<feature type="domain" description="Enoyl reductase (ER)" evidence="6">
    <location>
        <begin position="10"/>
        <end position="314"/>
    </location>
</feature>
<gene>
    <name evidence="7" type="ORF">ABB37_02193</name>
</gene>
<dbReference type="RefSeq" id="XP_015662528.1">
    <property type="nucleotide sequence ID" value="XM_015799050.1"/>
</dbReference>
<dbReference type="Pfam" id="PF08240">
    <property type="entry name" value="ADH_N"/>
    <property type="match status" value="1"/>
</dbReference>
<dbReference type="PROSITE" id="PS00059">
    <property type="entry name" value="ADH_ZINC"/>
    <property type="match status" value="1"/>
</dbReference>